<dbReference type="OrthoDB" id="5594015at2759"/>
<gene>
    <name evidence="13" type="ORF">DGAL_LOCUS141</name>
</gene>
<dbReference type="SUPFAM" id="SSF48464">
    <property type="entry name" value="ENTH/VHS domain"/>
    <property type="match status" value="1"/>
</dbReference>
<dbReference type="EMBL" id="CAKKLH010000001">
    <property type="protein sequence ID" value="CAH0098094.1"/>
    <property type="molecule type" value="Genomic_DNA"/>
</dbReference>
<dbReference type="GO" id="GO:0000993">
    <property type="term" value="F:RNA polymerase II complex binding"/>
    <property type="evidence" value="ECO:0007669"/>
    <property type="project" value="TreeGrafter"/>
</dbReference>
<proteinExistence type="inferred from homology"/>
<keyword evidence="6" id="KW-0863">Zinc-finger</keyword>
<evidence type="ECO:0000313" key="13">
    <source>
        <dbReference type="EMBL" id="CAH0098094.1"/>
    </source>
</evidence>
<keyword evidence="5" id="KW-0227">DNA damage</keyword>
<keyword evidence="14" id="KW-1185">Reference proteome</keyword>
<feature type="coiled-coil region" evidence="10">
    <location>
        <begin position="155"/>
        <end position="197"/>
    </location>
</feature>
<dbReference type="InterPro" id="IPR049431">
    <property type="entry name" value="UVSSA_C"/>
</dbReference>
<organism evidence="13 14">
    <name type="scientific">Daphnia galeata</name>
    <dbReference type="NCBI Taxonomy" id="27404"/>
    <lineage>
        <taxon>Eukaryota</taxon>
        <taxon>Metazoa</taxon>
        <taxon>Ecdysozoa</taxon>
        <taxon>Arthropoda</taxon>
        <taxon>Crustacea</taxon>
        <taxon>Branchiopoda</taxon>
        <taxon>Diplostraca</taxon>
        <taxon>Cladocera</taxon>
        <taxon>Anomopoda</taxon>
        <taxon>Daphniidae</taxon>
        <taxon>Daphnia</taxon>
    </lineage>
</organism>
<dbReference type="GO" id="GO:0008270">
    <property type="term" value="F:zinc ion binding"/>
    <property type="evidence" value="ECO:0007669"/>
    <property type="project" value="UniProtKB-KW"/>
</dbReference>
<dbReference type="GO" id="GO:0009411">
    <property type="term" value="P:response to UV"/>
    <property type="evidence" value="ECO:0007669"/>
    <property type="project" value="InterPro"/>
</dbReference>
<name>A0A8J2RFK4_9CRUS</name>
<dbReference type="Pfam" id="PF09740">
    <property type="entry name" value="DUF2043"/>
    <property type="match status" value="1"/>
</dbReference>
<evidence type="ECO:0000256" key="5">
    <source>
        <dbReference type="ARBA" id="ARBA00022763"/>
    </source>
</evidence>
<dbReference type="InterPro" id="IPR049408">
    <property type="entry name" value="UVSSA_N_a-solenoid_rpt"/>
</dbReference>
<dbReference type="PANTHER" id="PTHR28670:SF1">
    <property type="entry name" value="UV-STIMULATED SCAFFOLD PROTEIN A"/>
    <property type="match status" value="1"/>
</dbReference>
<keyword evidence="8 10" id="KW-0175">Coiled coil</keyword>
<feature type="domain" description="UV-stimulated scaffold protein A C-terminal" evidence="12">
    <location>
        <begin position="411"/>
        <end position="478"/>
    </location>
</feature>
<dbReference type="InterPro" id="IPR008942">
    <property type="entry name" value="ENTH_VHS"/>
</dbReference>
<keyword evidence="9" id="KW-0234">DNA repair</keyword>
<dbReference type="InterPro" id="IPR018610">
    <property type="entry name" value="UVSSA"/>
</dbReference>
<dbReference type="GO" id="GO:0006283">
    <property type="term" value="P:transcription-coupled nucleotide-excision repair"/>
    <property type="evidence" value="ECO:0007669"/>
    <property type="project" value="TreeGrafter"/>
</dbReference>
<dbReference type="AlphaFoldDB" id="A0A8J2RFK4"/>
<accession>A0A8J2RFK4</accession>
<evidence type="ECO:0000256" key="8">
    <source>
        <dbReference type="ARBA" id="ARBA00023054"/>
    </source>
</evidence>
<evidence type="ECO:0000256" key="6">
    <source>
        <dbReference type="ARBA" id="ARBA00022771"/>
    </source>
</evidence>
<dbReference type="Pfam" id="PF20867">
    <property type="entry name" value="UVSSA_N"/>
    <property type="match status" value="1"/>
</dbReference>
<evidence type="ECO:0000256" key="3">
    <source>
        <dbReference type="ARBA" id="ARBA00022454"/>
    </source>
</evidence>
<keyword evidence="4" id="KW-0479">Metal-binding</keyword>
<evidence type="ECO:0000256" key="10">
    <source>
        <dbReference type="SAM" id="Coils"/>
    </source>
</evidence>
<evidence type="ECO:0000256" key="11">
    <source>
        <dbReference type="SAM" id="MobiDB-lite"/>
    </source>
</evidence>
<evidence type="ECO:0000256" key="4">
    <source>
        <dbReference type="ARBA" id="ARBA00022723"/>
    </source>
</evidence>
<evidence type="ECO:0000259" key="12">
    <source>
        <dbReference type="Pfam" id="PF09740"/>
    </source>
</evidence>
<comment type="subcellular location">
    <subcellularLocation>
        <location evidence="1">Chromosome</location>
    </subcellularLocation>
</comment>
<evidence type="ECO:0000256" key="1">
    <source>
        <dbReference type="ARBA" id="ARBA00004286"/>
    </source>
</evidence>
<evidence type="ECO:0000256" key="2">
    <source>
        <dbReference type="ARBA" id="ARBA00009240"/>
    </source>
</evidence>
<dbReference type="Proteomes" id="UP000789390">
    <property type="component" value="Unassembled WGS sequence"/>
</dbReference>
<keyword evidence="3" id="KW-0158">Chromosome</keyword>
<comment type="caution">
    <text evidence="13">The sequence shown here is derived from an EMBL/GenBank/DDBJ whole genome shotgun (WGS) entry which is preliminary data.</text>
</comment>
<comment type="similarity">
    <text evidence="2">Belongs to the UVSSA family.</text>
</comment>
<reference evidence="13" key="1">
    <citation type="submission" date="2021-11" db="EMBL/GenBank/DDBJ databases">
        <authorList>
            <person name="Schell T."/>
        </authorList>
    </citation>
    <scope>NUCLEOTIDE SEQUENCE</scope>
    <source>
        <strain evidence="13">M5</strain>
    </source>
</reference>
<evidence type="ECO:0000256" key="9">
    <source>
        <dbReference type="ARBA" id="ARBA00023204"/>
    </source>
</evidence>
<keyword evidence="7" id="KW-0862">Zinc</keyword>
<sequence>MDINTIDNSFIEKLREAIESIIGCGLKQADESKMKEIKKICRKSDIYVKEAYKITMHHLNQKHSEVRLACLLIFKELFQRSHYFRELLIADFQDFSKLVLDIDPRSTLPPPAAASKRLKVTAMKTIKEWSDIYGEAYKKLKIGYLYLKKSKAVDFEDMEARSVQEKQRIQEKEAKLLSIREKKLKSLMEELSSEETEMINCATQVENGFELLLPDEFSIKEHGKCGDPSNSDTCDFRAHGITNNATFNLVIEVQTSQTIQVTEDNREIIRCMQDQYRLLTSRFLPMVFKWNIIATKLGADERLQKKILDLKLKIELIIKKYQELNLSSCNAQLDSSSESDLETVPDLDINYENDVNSDIIDDTPECKQRTSGRPARKKQRIDDKRKLPLDIDSYASSQSAVPIFLRNPIESFWVQDPECGQGVTVDLLTHPVELGESFCPVKWSCRAPLPSGKLCPRSDRKKCPLHGPIVARNELGQPEDLSSLSSSIRPAIPNWQEPALLAEIKAATGVDLTMPVKGKRLKKNPFPNLTDIKALKSTSRSRLEKKIFNRHIHILSSQDTGSTNRLNLGLSNPGEELGLDNHGLLRKDSLTQDFEITL</sequence>
<feature type="region of interest" description="Disordered" evidence="11">
    <location>
        <begin position="360"/>
        <end position="382"/>
    </location>
</feature>
<evidence type="ECO:0000313" key="14">
    <source>
        <dbReference type="Proteomes" id="UP000789390"/>
    </source>
</evidence>
<dbReference type="PANTHER" id="PTHR28670">
    <property type="entry name" value="UV-STIMULATED SCAFFOLD PROTEIN A"/>
    <property type="match status" value="1"/>
</dbReference>
<evidence type="ECO:0000256" key="7">
    <source>
        <dbReference type="ARBA" id="ARBA00022833"/>
    </source>
</evidence>
<dbReference type="GO" id="GO:0005694">
    <property type="term" value="C:chromosome"/>
    <property type="evidence" value="ECO:0007669"/>
    <property type="project" value="UniProtKB-SubCell"/>
</dbReference>
<protein>
    <recommendedName>
        <fullName evidence="12">UV-stimulated scaffold protein A C-terminal domain-containing protein</fullName>
    </recommendedName>
</protein>